<dbReference type="AlphaFoldDB" id="A7SQN2"/>
<name>A7SQN2_NEMVE</name>
<organism evidence="6 7">
    <name type="scientific">Nematostella vectensis</name>
    <name type="common">Starlet sea anemone</name>
    <dbReference type="NCBI Taxonomy" id="45351"/>
    <lineage>
        <taxon>Eukaryota</taxon>
        <taxon>Metazoa</taxon>
        <taxon>Cnidaria</taxon>
        <taxon>Anthozoa</taxon>
        <taxon>Hexacorallia</taxon>
        <taxon>Actiniaria</taxon>
        <taxon>Edwardsiidae</taxon>
        <taxon>Nematostella</taxon>
    </lineage>
</organism>
<dbReference type="PhylomeDB" id="A7SQN2"/>
<evidence type="ECO:0000256" key="4">
    <source>
        <dbReference type="ARBA" id="ARBA00023326"/>
    </source>
</evidence>
<sequence length="353" mass="41344">VIQKKHKFAFGAAVNSMKLKYKKYREFLLEHFEWGVLESHMKWPLNEPKPGEYHYHYADMAVAWLERHNISIRGHCIYWSIPDMLPEWLLSLPRGKLMHHVRTRINQIVKRYRGRMLHWDVINEMLQGSFFADRLGGNKIREWMINRTAELDPKAKLFLNEYEVISEGQLTQPYVELANTIIRHGSPVDALGVQGHFTGMVNPTLLRLRLDALSEVKRPMWLTEFDILDPNTEQRADSTEAVMREAFSHPSVEGIIFWVFWDLHSWRGKNAGLVDGYDFKLNAAGRRFVKLMRKWTTKKRLKPIREDTGSAVATFRGFHGDYDVQVTLPDGQLVRRQFTLEPGNKAFRLDIDI</sequence>
<evidence type="ECO:0000256" key="3">
    <source>
        <dbReference type="ARBA" id="ARBA00023277"/>
    </source>
</evidence>
<dbReference type="eggNOG" id="ENOG502QSCW">
    <property type="taxonomic scope" value="Eukaryota"/>
</dbReference>
<dbReference type="InterPro" id="IPR001000">
    <property type="entry name" value="GH10_dom"/>
</dbReference>
<keyword evidence="4" id="KW-0624">Polysaccharide degradation</keyword>
<dbReference type="InterPro" id="IPR044846">
    <property type="entry name" value="GH10"/>
</dbReference>
<dbReference type="InParanoid" id="A7SQN2"/>
<keyword evidence="2" id="KW-0378">Hydrolase</keyword>
<evidence type="ECO:0000256" key="1">
    <source>
        <dbReference type="ARBA" id="ARBA00007495"/>
    </source>
</evidence>
<dbReference type="Proteomes" id="UP000001593">
    <property type="component" value="Unassembled WGS sequence"/>
</dbReference>
<dbReference type="InterPro" id="IPR017853">
    <property type="entry name" value="GH"/>
</dbReference>
<dbReference type="PROSITE" id="PS51760">
    <property type="entry name" value="GH10_2"/>
    <property type="match status" value="1"/>
</dbReference>
<dbReference type="EMBL" id="DS469748">
    <property type="protein sequence ID" value="EDO33984.1"/>
    <property type="molecule type" value="Genomic_DNA"/>
</dbReference>
<dbReference type="STRING" id="45351.A7SQN2"/>
<protein>
    <recommendedName>
        <fullName evidence="5">GH10 domain-containing protein</fullName>
    </recommendedName>
</protein>
<evidence type="ECO:0000313" key="6">
    <source>
        <dbReference type="EMBL" id="EDO33984.1"/>
    </source>
</evidence>
<reference evidence="6 7" key="1">
    <citation type="journal article" date="2007" name="Science">
        <title>Sea anemone genome reveals ancestral eumetazoan gene repertoire and genomic organization.</title>
        <authorList>
            <person name="Putnam N.H."/>
            <person name="Srivastava M."/>
            <person name="Hellsten U."/>
            <person name="Dirks B."/>
            <person name="Chapman J."/>
            <person name="Salamov A."/>
            <person name="Terry A."/>
            <person name="Shapiro H."/>
            <person name="Lindquist E."/>
            <person name="Kapitonov V.V."/>
            <person name="Jurka J."/>
            <person name="Genikhovich G."/>
            <person name="Grigoriev I.V."/>
            <person name="Lucas S.M."/>
            <person name="Steele R.E."/>
            <person name="Finnerty J.R."/>
            <person name="Technau U."/>
            <person name="Martindale M.Q."/>
            <person name="Rokhsar D.S."/>
        </authorList>
    </citation>
    <scope>NUCLEOTIDE SEQUENCE [LARGE SCALE GENOMIC DNA]</scope>
    <source>
        <strain evidence="7">CH2 X CH6</strain>
    </source>
</reference>
<evidence type="ECO:0000259" key="5">
    <source>
        <dbReference type="PROSITE" id="PS51760"/>
    </source>
</evidence>
<dbReference type="SMART" id="SM00633">
    <property type="entry name" value="Glyco_10"/>
    <property type="match status" value="1"/>
</dbReference>
<evidence type="ECO:0000256" key="2">
    <source>
        <dbReference type="ARBA" id="ARBA00022801"/>
    </source>
</evidence>
<dbReference type="Pfam" id="PF00331">
    <property type="entry name" value="Glyco_hydro_10"/>
    <property type="match status" value="1"/>
</dbReference>
<dbReference type="PRINTS" id="PR00134">
    <property type="entry name" value="GLHYDRLASE10"/>
</dbReference>
<dbReference type="OrthoDB" id="5985438at2759"/>
<feature type="non-terminal residue" evidence="6">
    <location>
        <position position="353"/>
    </location>
</feature>
<proteinExistence type="inferred from homology"/>
<dbReference type="OMA" id="YLRGHNC"/>
<dbReference type="PANTHER" id="PTHR31490:SF1">
    <property type="entry name" value="ENDO-1,4-BETA-XYLANASE 1"/>
    <property type="match status" value="1"/>
</dbReference>
<gene>
    <name evidence="6" type="ORF">NEMVEDRAFT_v1g127768</name>
</gene>
<dbReference type="HOGENOM" id="CLU_008797_1_0_1"/>
<dbReference type="SUPFAM" id="SSF51445">
    <property type="entry name" value="(Trans)glycosidases"/>
    <property type="match status" value="1"/>
</dbReference>
<dbReference type="PANTHER" id="PTHR31490">
    <property type="entry name" value="GLYCOSYL HYDROLASE"/>
    <property type="match status" value="1"/>
</dbReference>
<accession>A7SQN2</accession>
<comment type="similarity">
    <text evidence="1">Belongs to the glycosyl hydrolase 10 (cellulase F) family.</text>
</comment>
<feature type="non-terminal residue" evidence="6">
    <location>
        <position position="1"/>
    </location>
</feature>
<dbReference type="GO" id="GO:0045493">
    <property type="term" value="P:xylan catabolic process"/>
    <property type="evidence" value="ECO:0000318"/>
    <property type="project" value="GO_Central"/>
</dbReference>
<feature type="domain" description="GH10" evidence="5">
    <location>
        <begin position="1"/>
        <end position="291"/>
    </location>
</feature>
<dbReference type="GO" id="GO:0031176">
    <property type="term" value="F:endo-1,4-beta-xylanase activity"/>
    <property type="evidence" value="ECO:0000318"/>
    <property type="project" value="GO_Central"/>
</dbReference>
<dbReference type="Gene3D" id="3.20.20.80">
    <property type="entry name" value="Glycosidases"/>
    <property type="match status" value="1"/>
</dbReference>
<keyword evidence="7" id="KW-1185">Reference proteome</keyword>
<evidence type="ECO:0000313" key="7">
    <source>
        <dbReference type="Proteomes" id="UP000001593"/>
    </source>
</evidence>
<dbReference type="KEGG" id="nve:5505240"/>
<keyword evidence="3" id="KW-0119">Carbohydrate metabolism</keyword>